<reference evidence="3 4" key="1">
    <citation type="submission" date="2017-03" db="EMBL/GenBank/DDBJ databases">
        <title>Whole genome sequence of Micromonospora wenchangensis, isolated from mangrove soil.</title>
        <authorList>
            <person name="Yang H."/>
        </authorList>
    </citation>
    <scope>NUCLEOTIDE SEQUENCE [LARGE SCALE GENOMIC DNA]</scope>
    <source>
        <strain evidence="3 4">CCTCC AA 2012002</strain>
    </source>
</reference>
<gene>
    <name evidence="3" type="ORF">B5D80_13010</name>
</gene>
<protein>
    <submittedName>
        <fullName evidence="3">Polyketide cyclase</fullName>
    </submittedName>
</protein>
<dbReference type="OrthoDB" id="8117292at2"/>
<name>A0A246RMH0_9ACTN</name>
<accession>A0A246RMH0</accession>
<dbReference type="Gene3D" id="3.30.530.20">
    <property type="match status" value="1"/>
</dbReference>
<dbReference type="Proteomes" id="UP000197174">
    <property type="component" value="Unassembled WGS sequence"/>
</dbReference>
<dbReference type="AlphaFoldDB" id="A0A246RMH0"/>
<keyword evidence="4" id="KW-1185">Reference proteome</keyword>
<feature type="domain" description="Activator of Hsp90 ATPase homologue 1/2-like C-terminal" evidence="2">
    <location>
        <begin position="36"/>
        <end position="150"/>
    </location>
</feature>
<dbReference type="SUPFAM" id="SSF55961">
    <property type="entry name" value="Bet v1-like"/>
    <property type="match status" value="1"/>
</dbReference>
<sequence>MIETSQQISAVRRTVGSRTLEAGEARVLTISQTYPTTLDDLWDACTNAERIPRWFLPISGDLRLHGRYQFEGNAGGVVQRCDPPKGFAATWEMGDEISWIEVRLTPEGDERTRFTLEHVAHVDDVRWTEYGPGAVGVGWDSGLLGLASHLDADGGGVTPDGAAAWIGSADGRRFMTLSGEAWAEADIAGGTEPQAARAAAARTIAAYTGAPPA</sequence>
<dbReference type="CDD" id="cd08899">
    <property type="entry name" value="SRPBCC_CalC_Aha1-like_6"/>
    <property type="match status" value="1"/>
</dbReference>
<dbReference type="Pfam" id="PF08327">
    <property type="entry name" value="AHSA1"/>
    <property type="match status" value="1"/>
</dbReference>
<dbReference type="InterPro" id="IPR023393">
    <property type="entry name" value="START-like_dom_sf"/>
</dbReference>
<proteinExistence type="inferred from homology"/>
<evidence type="ECO:0000313" key="3">
    <source>
        <dbReference type="EMBL" id="OWV07966.1"/>
    </source>
</evidence>
<dbReference type="InterPro" id="IPR013538">
    <property type="entry name" value="ASHA1/2-like_C"/>
</dbReference>
<dbReference type="RefSeq" id="WP_088644108.1">
    <property type="nucleotide sequence ID" value="NZ_MZMV01000018.1"/>
</dbReference>
<dbReference type="EMBL" id="MZMV01000018">
    <property type="protein sequence ID" value="OWV07966.1"/>
    <property type="molecule type" value="Genomic_DNA"/>
</dbReference>
<comment type="similarity">
    <text evidence="1">Belongs to the AHA1 family.</text>
</comment>
<organism evidence="3 4">
    <name type="scientific">Micromonospora wenchangensis</name>
    <dbReference type="NCBI Taxonomy" id="1185415"/>
    <lineage>
        <taxon>Bacteria</taxon>
        <taxon>Bacillati</taxon>
        <taxon>Actinomycetota</taxon>
        <taxon>Actinomycetes</taxon>
        <taxon>Micromonosporales</taxon>
        <taxon>Micromonosporaceae</taxon>
        <taxon>Micromonospora</taxon>
    </lineage>
</organism>
<comment type="caution">
    <text evidence="3">The sequence shown here is derived from an EMBL/GenBank/DDBJ whole genome shotgun (WGS) entry which is preliminary data.</text>
</comment>
<evidence type="ECO:0000313" key="4">
    <source>
        <dbReference type="Proteomes" id="UP000197174"/>
    </source>
</evidence>
<evidence type="ECO:0000256" key="1">
    <source>
        <dbReference type="ARBA" id="ARBA00006817"/>
    </source>
</evidence>
<evidence type="ECO:0000259" key="2">
    <source>
        <dbReference type="Pfam" id="PF08327"/>
    </source>
</evidence>